<comment type="caution">
    <text evidence="1">The sequence shown here is derived from an EMBL/GenBank/DDBJ whole genome shotgun (WGS) entry which is preliminary data.</text>
</comment>
<organism evidence="1 2">
    <name type="scientific">Cichorium intybus</name>
    <name type="common">Chicory</name>
    <dbReference type="NCBI Taxonomy" id="13427"/>
    <lineage>
        <taxon>Eukaryota</taxon>
        <taxon>Viridiplantae</taxon>
        <taxon>Streptophyta</taxon>
        <taxon>Embryophyta</taxon>
        <taxon>Tracheophyta</taxon>
        <taxon>Spermatophyta</taxon>
        <taxon>Magnoliopsida</taxon>
        <taxon>eudicotyledons</taxon>
        <taxon>Gunneridae</taxon>
        <taxon>Pentapetalae</taxon>
        <taxon>asterids</taxon>
        <taxon>campanulids</taxon>
        <taxon>Asterales</taxon>
        <taxon>Asteraceae</taxon>
        <taxon>Cichorioideae</taxon>
        <taxon>Cichorieae</taxon>
        <taxon>Cichoriinae</taxon>
        <taxon>Cichorium</taxon>
    </lineage>
</organism>
<evidence type="ECO:0000313" key="1">
    <source>
        <dbReference type="EMBL" id="KAI3709459.1"/>
    </source>
</evidence>
<gene>
    <name evidence="1" type="ORF">L2E82_39221</name>
</gene>
<keyword evidence="2" id="KW-1185">Reference proteome</keyword>
<accession>A0ACB9AHE6</accession>
<name>A0ACB9AHE6_CICIN</name>
<dbReference type="EMBL" id="CM042015">
    <property type="protein sequence ID" value="KAI3709459.1"/>
    <property type="molecule type" value="Genomic_DNA"/>
</dbReference>
<dbReference type="Proteomes" id="UP001055811">
    <property type="component" value="Linkage Group LG07"/>
</dbReference>
<reference evidence="2" key="1">
    <citation type="journal article" date="2022" name="Mol. Ecol. Resour.">
        <title>The genomes of chicory, endive, great burdock and yacon provide insights into Asteraceae palaeo-polyploidization history and plant inulin production.</title>
        <authorList>
            <person name="Fan W."/>
            <person name="Wang S."/>
            <person name="Wang H."/>
            <person name="Wang A."/>
            <person name="Jiang F."/>
            <person name="Liu H."/>
            <person name="Zhao H."/>
            <person name="Xu D."/>
            <person name="Zhang Y."/>
        </authorList>
    </citation>
    <scope>NUCLEOTIDE SEQUENCE [LARGE SCALE GENOMIC DNA]</scope>
    <source>
        <strain evidence="2">cv. Punajuju</strain>
    </source>
</reference>
<sequence>MVGSHLVKGFSLLSLFFPVFSLIFCMQFHRHKPHLLHKPFSLTRILLLRFLRRCHNHFLGLSSTRLSGLKLVVIGNIEVFKVEMKWGFFENSCDWEIEEIEAIFEVKISV</sequence>
<evidence type="ECO:0000313" key="2">
    <source>
        <dbReference type="Proteomes" id="UP001055811"/>
    </source>
</evidence>
<reference evidence="1 2" key="2">
    <citation type="journal article" date="2022" name="Mol. Ecol. Resour.">
        <title>The genomes of chicory, endive, great burdock and yacon provide insights into Asteraceae paleo-polyploidization history and plant inulin production.</title>
        <authorList>
            <person name="Fan W."/>
            <person name="Wang S."/>
            <person name="Wang H."/>
            <person name="Wang A."/>
            <person name="Jiang F."/>
            <person name="Liu H."/>
            <person name="Zhao H."/>
            <person name="Xu D."/>
            <person name="Zhang Y."/>
        </authorList>
    </citation>
    <scope>NUCLEOTIDE SEQUENCE [LARGE SCALE GENOMIC DNA]</scope>
    <source>
        <strain evidence="2">cv. Punajuju</strain>
        <tissue evidence="1">Leaves</tissue>
    </source>
</reference>
<protein>
    <submittedName>
        <fullName evidence="1">Uncharacterized protein</fullName>
    </submittedName>
</protein>
<proteinExistence type="predicted"/>